<keyword evidence="1" id="KW-0472">Membrane</keyword>
<dbReference type="Proteomes" id="UP000094070">
    <property type="component" value="Unassembled WGS sequence"/>
</dbReference>
<evidence type="ECO:0000256" key="1">
    <source>
        <dbReference type="SAM" id="Phobius"/>
    </source>
</evidence>
<reference evidence="2 3" key="1">
    <citation type="journal article" date="2012" name="Science">
        <title>Ecological populations of bacteria act as socially cohesive units of antibiotic production and resistance.</title>
        <authorList>
            <person name="Cordero O.X."/>
            <person name="Wildschutte H."/>
            <person name="Kirkup B."/>
            <person name="Proehl S."/>
            <person name="Ngo L."/>
            <person name="Hussain F."/>
            <person name="Le Roux F."/>
            <person name="Mincer T."/>
            <person name="Polz M.F."/>
        </authorList>
    </citation>
    <scope>NUCLEOTIDE SEQUENCE [LARGE SCALE GENOMIC DNA]</scope>
    <source>
        <strain evidence="2 3">1S-45</strain>
    </source>
</reference>
<feature type="transmembrane region" description="Helical" evidence="1">
    <location>
        <begin position="71"/>
        <end position="87"/>
    </location>
</feature>
<accession>A0A1E5E2L7</accession>
<protein>
    <submittedName>
        <fullName evidence="2">Uncharacterized protein</fullName>
    </submittedName>
</protein>
<sequence>MIVNAIIVHEKIKTRKIYYEFIINMKRVNIDGIDIEIGNKVYTTKHWYLAGLISVVSFILLNIDAAYENNTLEGILIILTVPLIFLIHEIHRMVYRPTLLAIGYAGIYSPKTGLIAWSNIESINYQISPSNSLLKSLIIYVKEPNFTMNYWFFEPIKMIENPIYIRMDHTGYDIKKAKQHADIMKSWYETWNSEANE</sequence>
<evidence type="ECO:0000313" key="3">
    <source>
        <dbReference type="Proteomes" id="UP000094070"/>
    </source>
</evidence>
<name>A0A1E5E2L7_9VIBR</name>
<comment type="caution">
    <text evidence="2">The sequence shown here is derived from an EMBL/GenBank/DDBJ whole genome shotgun (WGS) entry which is preliminary data.</text>
</comment>
<proteinExistence type="predicted"/>
<dbReference type="EMBL" id="AJYK02000058">
    <property type="protein sequence ID" value="OEF25772.1"/>
    <property type="molecule type" value="Genomic_DNA"/>
</dbReference>
<evidence type="ECO:0000313" key="2">
    <source>
        <dbReference type="EMBL" id="OEF25772.1"/>
    </source>
</evidence>
<keyword evidence="3" id="KW-1185">Reference proteome</keyword>
<organism evidence="2 3">
    <name type="scientific">Vibrio rumoiensis 1S-45</name>
    <dbReference type="NCBI Taxonomy" id="1188252"/>
    <lineage>
        <taxon>Bacteria</taxon>
        <taxon>Pseudomonadati</taxon>
        <taxon>Pseudomonadota</taxon>
        <taxon>Gammaproteobacteria</taxon>
        <taxon>Vibrionales</taxon>
        <taxon>Vibrionaceae</taxon>
        <taxon>Vibrio</taxon>
    </lineage>
</organism>
<feature type="transmembrane region" description="Helical" evidence="1">
    <location>
        <begin position="47"/>
        <end position="65"/>
    </location>
</feature>
<gene>
    <name evidence="2" type="ORF">A1QC_08375</name>
</gene>
<keyword evidence="1" id="KW-0812">Transmembrane</keyword>
<keyword evidence="1" id="KW-1133">Transmembrane helix</keyword>
<dbReference type="AlphaFoldDB" id="A0A1E5E2L7"/>